<dbReference type="InterPro" id="IPR008474">
    <property type="entry name" value="DUF755"/>
</dbReference>
<evidence type="ECO:0000256" key="1">
    <source>
        <dbReference type="SAM" id="MobiDB-lite"/>
    </source>
</evidence>
<organism evidence="3 4">
    <name type="scientific">Anelloviridae sp</name>
    <dbReference type="NCBI Taxonomy" id="2055263"/>
    <lineage>
        <taxon>Viruses</taxon>
        <taxon>Monodnaviria</taxon>
        <taxon>Shotokuvirae</taxon>
        <taxon>Commensaviricota</taxon>
        <taxon>Cardeaviricetes</taxon>
        <taxon>Sanitavirales</taxon>
        <taxon>Anelloviridae</taxon>
    </lineage>
</organism>
<dbReference type="RefSeq" id="YP_010790236.1">
    <property type="nucleotide sequence ID" value="NC_075375.1"/>
</dbReference>
<feature type="region of interest" description="Disordered" evidence="1">
    <location>
        <begin position="46"/>
        <end position="94"/>
    </location>
</feature>
<proteinExistence type="predicted"/>
<feature type="compositionally biased region" description="Low complexity" evidence="1">
    <location>
        <begin position="75"/>
        <end position="94"/>
    </location>
</feature>
<dbReference type="Pfam" id="PF05501">
    <property type="entry name" value="DUF755"/>
    <property type="match status" value="1"/>
</dbReference>
<feature type="compositionally biased region" description="Low complexity" evidence="1">
    <location>
        <begin position="11"/>
        <end position="22"/>
    </location>
</feature>
<name>A0A385E246_9VIRU</name>
<protein>
    <recommendedName>
        <fullName evidence="2">DUF755 domain-containing protein</fullName>
    </recommendedName>
</protein>
<dbReference type="EMBL" id="MH648986">
    <property type="protein sequence ID" value="AXQ65810.1"/>
    <property type="molecule type" value="Genomic_DNA"/>
</dbReference>
<evidence type="ECO:0000313" key="3">
    <source>
        <dbReference type="EMBL" id="AXQ65810.1"/>
    </source>
</evidence>
<feature type="region of interest" description="Disordered" evidence="1">
    <location>
        <begin position="1"/>
        <end position="22"/>
    </location>
</feature>
<feature type="compositionally biased region" description="Polar residues" evidence="1">
    <location>
        <begin position="1"/>
        <end position="10"/>
    </location>
</feature>
<sequence>MKLLTQLPQYPTTSTSGTPEGTFLHKQLNKELLKSTHMNNLCLQMERKLQQKSLSKSSHKHHRKQPRKKKKKRYSSSSSSTDDTTNNSSTDSSN</sequence>
<keyword evidence="4" id="KW-1185">Reference proteome</keyword>
<reference evidence="3 4" key="1">
    <citation type="submission" date="2018-07" db="EMBL/GenBank/DDBJ databases">
        <title>Uncovering a Universe of Circular DNA Viruses in Animal Metagenomes.</title>
        <authorList>
            <person name="Tisza M."/>
            <person name="Buck C."/>
            <person name="Pastrana D."/>
            <person name="Welch N."/>
            <person name="Peretti A."/>
        </authorList>
    </citation>
    <scope>NUCLEOTIDE SEQUENCE [LARGE SCALE GENOMIC DNA]</scope>
    <source>
        <strain evidence="3">Ctbd020</strain>
    </source>
</reference>
<feature type="compositionally biased region" description="Basic residues" evidence="1">
    <location>
        <begin position="57"/>
        <end position="74"/>
    </location>
</feature>
<feature type="domain" description="DUF755" evidence="2">
    <location>
        <begin position="2"/>
        <end position="93"/>
    </location>
</feature>
<dbReference type="GeneID" id="80527552"/>
<dbReference type="Proteomes" id="UP000289480">
    <property type="component" value="Segment"/>
</dbReference>
<dbReference type="KEGG" id="vg:80527552"/>
<accession>A0A385E246</accession>
<evidence type="ECO:0000313" key="4">
    <source>
        <dbReference type="Proteomes" id="UP000289480"/>
    </source>
</evidence>
<evidence type="ECO:0000259" key="2">
    <source>
        <dbReference type="Pfam" id="PF05501"/>
    </source>
</evidence>